<evidence type="ECO:0000313" key="2">
    <source>
        <dbReference type="EMBL" id="CAB5219435.1"/>
    </source>
</evidence>
<dbReference type="EMBL" id="LR796231">
    <property type="protein sequence ID" value="CAB4128748.1"/>
    <property type="molecule type" value="Genomic_DNA"/>
</dbReference>
<proteinExistence type="predicted"/>
<accession>A0A6J7WRP2</accession>
<sequence>MAHALEIGANGEVAFALRGEPAWHGLANVLFDKDEHITTSAMLESAKLNDWNVRLEPLVMPEGYRATTTSQMVVRDNPFDGGQDVLSVVGDRYKVVQNEDLFAFGDGILDGGATWESAGSIKDGRVVFGSLVVPREFVLDPEGANDKTTTYLLVHTSHDGSTAVQANITPVRVVCQNTLNMALSGSKQSFKIRHTATVDGRIDEARRVLGLTFAHMDTFESMAQELFQTAITDEQFTKLITSIYEEPESGSAKSATTRWENKIDILQELYLNGPTNENIKGTAWGALNALTERIDYYRAGRKGGEAIIAAASGFDPVVNAEKARVLTAVRSLVNA</sequence>
<reference evidence="2" key="1">
    <citation type="submission" date="2020-05" db="EMBL/GenBank/DDBJ databases">
        <authorList>
            <person name="Chiriac C."/>
            <person name="Salcher M."/>
            <person name="Ghai R."/>
            <person name="Kavagutti S V."/>
        </authorList>
    </citation>
    <scope>NUCLEOTIDE SEQUENCE</scope>
</reference>
<organism evidence="2">
    <name type="scientific">uncultured Caudovirales phage</name>
    <dbReference type="NCBI Taxonomy" id="2100421"/>
    <lineage>
        <taxon>Viruses</taxon>
        <taxon>Duplodnaviria</taxon>
        <taxon>Heunggongvirae</taxon>
        <taxon>Uroviricota</taxon>
        <taxon>Caudoviricetes</taxon>
        <taxon>Peduoviridae</taxon>
        <taxon>Maltschvirus</taxon>
        <taxon>Maltschvirus maltsch</taxon>
    </lineage>
</organism>
<gene>
    <name evidence="1" type="ORF">UFOVP113_83</name>
    <name evidence="2" type="ORF">UFOVP225_70</name>
</gene>
<dbReference type="InterPro" id="IPR017686">
    <property type="entry name" value="Phg/plasmid-like_prot"/>
</dbReference>
<dbReference type="InterPro" id="IPR026325">
    <property type="entry name" value="DUF932"/>
</dbReference>
<name>A0A6J7WRP2_9CAUD</name>
<dbReference type="Pfam" id="PF06067">
    <property type="entry name" value="DUF932"/>
    <property type="match status" value="1"/>
</dbReference>
<dbReference type="EMBL" id="LR798275">
    <property type="protein sequence ID" value="CAB5219435.1"/>
    <property type="molecule type" value="Genomic_DNA"/>
</dbReference>
<evidence type="ECO:0000313" key="1">
    <source>
        <dbReference type="EMBL" id="CAB4128748.1"/>
    </source>
</evidence>
<protein>
    <submittedName>
        <fullName evidence="2">LGT_TIGR03299, phage/plasmid-like protein TIGR03299</fullName>
    </submittedName>
</protein>
<dbReference type="NCBIfam" id="TIGR03299">
    <property type="entry name" value="LGT_TIGR03299"/>
    <property type="match status" value="1"/>
</dbReference>